<protein>
    <submittedName>
        <fullName evidence="2">Mucin-15</fullName>
    </submittedName>
</protein>
<dbReference type="Proteomes" id="UP001279410">
    <property type="component" value="Unassembled WGS sequence"/>
</dbReference>
<evidence type="ECO:0000313" key="2">
    <source>
        <dbReference type="EMBL" id="GLD55837.1"/>
    </source>
</evidence>
<organism evidence="2 3">
    <name type="scientific">Lates japonicus</name>
    <name type="common">Japanese lates</name>
    <dbReference type="NCBI Taxonomy" id="270547"/>
    <lineage>
        <taxon>Eukaryota</taxon>
        <taxon>Metazoa</taxon>
        <taxon>Chordata</taxon>
        <taxon>Craniata</taxon>
        <taxon>Vertebrata</taxon>
        <taxon>Euteleostomi</taxon>
        <taxon>Actinopterygii</taxon>
        <taxon>Neopterygii</taxon>
        <taxon>Teleostei</taxon>
        <taxon>Neoteleostei</taxon>
        <taxon>Acanthomorphata</taxon>
        <taxon>Carangaria</taxon>
        <taxon>Carangaria incertae sedis</taxon>
        <taxon>Centropomidae</taxon>
        <taxon>Lates</taxon>
    </lineage>
</organism>
<keyword evidence="3" id="KW-1185">Reference proteome</keyword>
<reference evidence="2" key="1">
    <citation type="submission" date="2022-08" db="EMBL/GenBank/DDBJ databases">
        <title>Genome sequencing of akame (Lates japonicus).</title>
        <authorList>
            <person name="Hashiguchi Y."/>
            <person name="Takahashi H."/>
        </authorList>
    </citation>
    <scope>NUCLEOTIDE SEQUENCE</scope>
    <source>
        <strain evidence="2">Kochi</strain>
    </source>
</reference>
<name>A0AAD3ML25_LATJO</name>
<evidence type="ECO:0000256" key="1">
    <source>
        <dbReference type="SAM" id="MobiDB-lite"/>
    </source>
</evidence>
<evidence type="ECO:0000313" key="3">
    <source>
        <dbReference type="Proteomes" id="UP001279410"/>
    </source>
</evidence>
<proteinExistence type="predicted"/>
<dbReference type="AlphaFoldDB" id="A0AAD3ML25"/>
<feature type="region of interest" description="Disordered" evidence="1">
    <location>
        <begin position="119"/>
        <end position="147"/>
    </location>
</feature>
<accession>A0AAD3ML25</accession>
<gene>
    <name evidence="2" type="ORF">AKAME5_000825900</name>
</gene>
<feature type="compositionally biased region" description="Low complexity" evidence="1">
    <location>
        <begin position="138"/>
        <end position="147"/>
    </location>
</feature>
<feature type="compositionally biased region" description="Low complexity" evidence="1">
    <location>
        <begin position="119"/>
        <end position="128"/>
    </location>
</feature>
<comment type="caution">
    <text evidence="2">The sequence shown here is derived from an EMBL/GenBank/DDBJ whole genome shotgun (WGS) entry which is preliminary data.</text>
</comment>
<dbReference type="EMBL" id="BRZM01000022">
    <property type="protein sequence ID" value="GLD55837.1"/>
    <property type="molecule type" value="Genomic_DNA"/>
</dbReference>
<sequence>MKPELASLLSVAMTTAAISSASIQPKNKIETKGRTIDGSWYRKLADNSAGGQNLAVTDGDAQYDWEAYTTAMEPSNDYNSGTASGSMAVYNGEEENVSGHEQGANKTSDDLTVVTTTLPPTAPTALPTKHAGITRPHSYSNNYDYRSSNPSQINMTEAEEESYNLTTTPQTTTTHLISQSSTISLQISFNRTDLQSTTWVWRATYTRIHI</sequence>